<comment type="caution">
    <text evidence="2">The sequence shown here is derived from an EMBL/GenBank/DDBJ whole genome shotgun (WGS) entry which is preliminary data.</text>
</comment>
<evidence type="ECO:0000313" key="3">
    <source>
        <dbReference type="Proteomes" id="UP000018957"/>
    </source>
</evidence>
<sequence>MSNIRKNPSNITPQLTQKWERNDKPWGAKDLQSRFIYANPAFYQLFNLPEDFDMIL</sequence>
<proteinExistence type="predicted"/>
<accession>W3VCW2</accession>
<reference evidence="2 3" key="1">
    <citation type="submission" date="2013-11" db="EMBL/GenBank/DDBJ databases">
        <title>Elucidation of the Photorhabdus temperata genome and generation of transposon mutant library to identify motility mutants.</title>
        <authorList>
            <person name="Hurst S.G.IV."/>
            <person name="Micheals B."/>
            <person name="Abebe-Akele F."/>
            <person name="Rowedder H."/>
            <person name="Bullock H."/>
            <person name="Jackobeck R."/>
            <person name="Janicki E."/>
            <person name="Tisa L.S."/>
        </authorList>
    </citation>
    <scope>NUCLEOTIDE SEQUENCE [LARGE SCALE GENOMIC DNA]</scope>
    <source>
        <strain evidence="2 3">NC19</strain>
    </source>
</reference>
<dbReference type="PATRIC" id="fig|1004151.3.peg.862"/>
<organism evidence="2 3">
    <name type="scientific">Photorhabdus khanii NC19</name>
    <dbReference type="NCBI Taxonomy" id="1004151"/>
    <lineage>
        <taxon>Bacteria</taxon>
        <taxon>Pseudomonadati</taxon>
        <taxon>Pseudomonadota</taxon>
        <taxon>Gammaproteobacteria</taxon>
        <taxon>Enterobacterales</taxon>
        <taxon>Morganellaceae</taxon>
        <taxon>Photorhabdus</taxon>
    </lineage>
</organism>
<dbReference type="RefSeq" id="WP_339366705.1">
    <property type="nucleotide sequence ID" value="NZ_AYSJ01000002.1"/>
</dbReference>
<dbReference type="AlphaFoldDB" id="W3VCW2"/>
<evidence type="ECO:0008006" key="4">
    <source>
        <dbReference type="Google" id="ProtNLM"/>
    </source>
</evidence>
<gene>
    <name evidence="2" type="ORF">PTE_00804</name>
</gene>
<evidence type="ECO:0000313" key="2">
    <source>
        <dbReference type="EMBL" id="ETS33628.1"/>
    </source>
</evidence>
<feature type="region of interest" description="Disordered" evidence="1">
    <location>
        <begin position="1"/>
        <end position="23"/>
    </location>
</feature>
<dbReference type="EMBL" id="AYSJ01000002">
    <property type="protein sequence ID" value="ETS33628.1"/>
    <property type="molecule type" value="Genomic_DNA"/>
</dbReference>
<feature type="compositionally biased region" description="Polar residues" evidence="1">
    <location>
        <begin position="1"/>
        <end position="17"/>
    </location>
</feature>
<name>W3VCW2_9GAMM</name>
<evidence type="ECO:0000256" key="1">
    <source>
        <dbReference type="SAM" id="MobiDB-lite"/>
    </source>
</evidence>
<dbReference type="Proteomes" id="UP000018957">
    <property type="component" value="Unassembled WGS sequence"/>
</dbReference>
<protein>
    <recommendedName>
        <fullName evidence="4">PAS domain-containing protein</fullName>
    </recommendedName>
</protein>
<keyword evidence="3" id="KW-1185">Reference proteome</keyword>